<dbReference type="GO" id="GO:0003985">
    <property type="term" value="F:acetyl-CoA C-acetyltransferase activity"/>
    <property type="evidence" value="ECO:0007669"/>
    <property type="project" value="UniProtKB-EC"/>
</dbReference>
<keyword evidence="5 10" id="KW-0808">Transferase</keyword>
<evidence type="ECO:0000256" key="10">
    <source>
        <dbReference type="RuleBase" id="RU003557"/>
    </source>
</evidence>
<evidence type="ECO:0000256" key="9">
    <source>
        <dbReference type="PIRSR" id="PIRSR000429-1"/>
    </source>
</evidence>
<dbReference type="GO" id="GO:0005739">
    <property type="term" value="C:mitochondrion"/>
    <property type="evidence" value="ECO:0007669"/>
    <property type="project" value="TreeGrafter"/>
</dbReference>
<dbReference type="EC" id="2.3.1.9" evidence="4"/>
<evidence type="ECO:0000256" key="1">
    <source>
        <dbReference type="ARBA" id="ARBA00001958"/>
    </source>
</evidence>
<comment type="similarity">
    <text evidence="2 10">Belongs to the thiolase-like superfamily. Thiolase family.</text>
</comment>
<evidence type="ECO:0000256" key="8">
    <source>
        <dbReference type="ARBA" id="ARBA00037924"/>
    </source>
</evidence>
<name>U4LTH1_PYROM</name>
<evidence type="ECO:0000259" key="12">
    <source>
        <dbReference type="Pfam" id="PF02803"/>
    </source>
</evidence>
<proteinExistence type="inferred from homology"/>
<organism evidence="13 14">
    <name type="scientific">Pyronema omphalodes (strain CBS 100304)</name>
    <name type="common">Pyronema confluens</name>
    <dbReference type="NCBI Taxonomy" id="1076935"/>
    <lineage>
        <taxon>Eukaryota</taxon>
        <taxon>Fungi</taxon>
        <taxon>Dikarya</taxon>
        <taxon>Ascomycota</taxon>
        <taxon>Pezizomycotina</taxon>
        <taxon>Pezizomycetes</taxon>
        <taxon>Pezizales</taxon>
        <taxon>Pyronemataceae</taxon>
        <taxon>Pyronema</taxon>
    </lineage>
</organism>
<dbReference type="AlphaFoldDB" id="U4LTH1"/>
<dbReference type="Pfam" id="PF02803">
    <property type="entry name" value="Thiolase_C"/>
    <property type="match status" value="1"/>
</dbReference>
<evidence type="ECO:0000256" key="7">
    <source>
        <dbReference type="ARBA" id="ARBA00023315"/>
    </source>
</evidence>
<dbReference type="PIRSF" id="PIRSF000429">
    <property type="entry name" value="Ac-CoA_Ac_transf"/>
    <property type="match status" value="1"/>
</dbReference>
<feature type="domain" description="Thiolase C-terminal" evidence="12">
    <location>
        <begin position="274"/>
        <end position="395"/>
    </location>
</feature>
<feature type="active site" description="Acyl-thioester intermediate" evidence="9">
    <location>
        <position position="91"/>
    </location>
</feature>
<accession>U4LTH1</accession>
<dbReference type="EMBL" id="HF935475">
    <property type="protein sequence ID" value="CCX30791.1"/>
    <property type="molecule type" value="Genomic_DNA"/>
</dbReference>
<dbReference type="PROSITE" id="PS00737">
    <property type="entry name" value="THIOLASE_2"/>
    <property type="match status" value="1"/>
</dbReference>
<dbReference type="InterPro" id="IPR016039">
    <property type="entry name" value="Thiolase-like"/>
</dbReference>
<gene>
    <name evidence="13" type="ORF">PCON_09194</name>
</gene>
<feature type="domain" description="Thiolase N-terminal" evidence="11">
    <location>
        <begin position="7"/>
        <end position="266"/>
    </location>
</feature>
<dbReference type="SUPFAM" id="SSF53901">
    <property type="entry name" value="Thiolase-like"/>
    <property type="match status" value="2"/>
</dbReference>
<comment type="subunit">
    <text evidence="3">Homotetramer.</text>
</comment>
<dbReference type="GO" id="GO:0006635">
    <property type="term" value="P:fatty acid beta-oxidation"/>
    <property type="evidence" value="ECO:0007669"/>
    <property type="project" value="TreeGrafter"/>
</dbReference>
<dbReference type="OMA" id="ICPSIAI"/>
<protein>
    <recommendedName>
        <fullName evidence="4">acetyl-CoA C-acetyltransferase</fullName>
        <ecNumber evidence="4">2.3.1.9</ecNumber>
    </recommendedName>
</protein>
<dbReference type="InterPro" id="IPR020613">
    <property type="entry name" value="Thiolase_CS"/>
</dbReference>
<evidence type="ECO:0000256" key="3">
    <source>
        <dbReference type="ARBA" id="ARBA00011881"/>
    </source>
</evidence>
<feature type="active site" description="Proton acceptor" evidence="9">
    <location>
        <position position="353"/>
    </location>
</feature>
<evidence type="ECO:0000313" key="14">
    <source>
        <dbReference type="Proteomes" id="UP000018144"/>
    </source>
</evidence>
<comment type="pathway">
    <text evidence="8">Metabolic intermediate biosynthesis; (R)-mevalonate biosynthesis; (R)-mevalonate from acetyl-CoA: step 1/3.</text>
</comment>
<dbReference type="Proteomes" id="UP000018144">
    <property type="component" value="Unassembled WGS sequence"/>
</dbReference>
<dbReference type="OrthoDB" id="5404651at2759"/>
<dbReference type="PANTHER" id="PTHR18919">
    <property type="entry name" value="ACETYL-COA C-ACYLTRANSFERASE"/>
    <property type="match status" value="1"/>
</dbReference>
<dbReference type="GO" id="GO:0006696">
    <property type="term" value="P:ergosterol biosynthetic process"/>
    <property type="evidence" value="ECO:0007669"/>
    <property type="project" value="TreeGrafter"/>
</dbReference>
<dbReference type="InterPro" id="IPR020616">
    <property type="entry name" value="Thiolase_N"/>
</dbReference>
<keyword evidence="6" id="KW-0630">Potassium</keyword>
<reference evidence="13 14" key="1">
    <citation type="journal article" date="2013" name="PLoS Genet.">
        <title>The genome and development-dependent transcriptomes of Pyronema confluens: a window into fungal evolution.</title>
        <authorList>
            <person name="Traeger S."/>
            <person name="Altegoer F."/>
            <person name="Freitag M."/>
            <person name="Gabaldon T."/>
            <person name="Kempken F."/>
            <person name="Kumar A."/>
            <person name="Marcet-Houben M."/>
            <person name="Poggeler S."/>
            <person name="Stajich J.E."/>
            <person name="Nowrousian M."/>
        </authorList>
    </citation>
    <scope>NUCLEOTIDE SEQUENCE [LARGE SCALE GENOMIC DNA]</scope>
    <source>
        <strain evidence="14">CBS 100304</strain>
        <tissue evidence="13">Vegetative mycelium</tissue>
    </source>
</reference>
<dbReference type="InterPro" id="IPR020615">
    <property type="entry name" value="Thiolase_acyl_enz_int_AS"/>
</dbReference>
<dbReference type="FunFam" id="3.40.47.10:FF:000007">
    <property type="entry name" value="acetyl-CoA acetyltransferase, mitochondrial"/>
    <property type="match status" value="1"/>
</dbReference>
<dbReference type="eggNOG" id="KOG1390">
    <property type="taxonomic scope" value="Eukaryota"/>
</dbReference>
<keyword evidence="14" id="KW-1185">Reference proteome</keyword>
<dbReference type="Pfam" id="PF00108">
    <property type="entry name" value="Thiolase_N"/>
    <property type="match status" value="1"/>
</dbReference>
<dbReference type="STRING" id="1076935.U4LTH1"/>
<evidence type="ECO:0000256" key="5">
    <source>
        <dbReference type="ARBA" id="ARBA00022679"/>
    </source>
</evidence>
<evidence type="ECO:0000256" key="2">
    <source>
        <dbReference type="ARBA" id="ARBA00010982"/>
    </source>
</evidence>
<sequence length="397" mass="40643">MSGLPEVYIVSSIRTPLGGFQGSLASLTATQLGSHAIKAAVAKAGVKPEDVEEVIFGNVLSANLGQNPARQCALGAGLSQSVVCTTVNKVCASGMKAIILGAQTIMTGNADIVVAGGTESMSNVPYYMPAARNGARFGHKEIIDGVLKDGLTCAYDEKHMGLAAEQCASDHSITREQQDDYAIASYEKAQAATAAGLFKDEIAPVEVSGGRGKPNKIVDTDDEVKNLNPEKLRAMRPAFLPNGGTVTAPNASPINDGAAATVLVSAKKLKELGLTPIAKILGWGDAEHEPVKFTTAPALAIPKAIKHAGLEASQVDFYEINEAFSVVALANLKLLNLDAAKVNVNGGAVAIGHPLGASGARVVTTLIHVLKQKGAKVGCAGICNGGGGASAIVVEAC</sequence>
<feature type="active site" description="Proton acceptor" evidence="9">
    <location>
        <position position="383"/>
    </location>
</feature>
<comment type="cofactor">
    <cofactor evidence="1">
        <name>K(+)</name>
        <dbReference type="ChEBI" id="CHEBI:29103"/>
    </cofactor>
</comment>
<dbReference type="NCBIfam" id="TIGR01930">
    <property type="entry name" value="AcCoA-C-Actrans"/>
    <property type="match status" value="1"/>
</dbReference>
<evidence type="ECO:0000259" key="11">
    <source>
        <dbReference type="Pfam" id="PF00108"/>
    </source>
</evidence>
<dbReference type="PANTHER" id="PTHR18919:SF165">
    <property type="entry name" value="ACETYL-COA ACETYLTRANSFERASE"/>
    <property type="match status" value="1"/>
</dbReference>
<evidence type="ECO:0000313" key="13">
    <source>
        <dbReference type="EMBL" id="CCX30791.1"/>
    </source>
</evidence>
<dbReference type="Gene3D" id="3.40.47.10">
    <property type="match status" value="1"/>
</dbReference>
<dbReference type="PROSITE" id="PS00098">
    <property type="entry name" value="THIOLASE_1"/>
    <property type="match status" value="1"/>
</dbReference>
<keyword evidence="7 10" id="KW-0012">Acyltransferase</keyword>
<dbReference type="CDD" id="cd00751">
    <property type="entry name" value="thiolase"/>
    <property type="match status" value="1"/>
</dbReference>
<dbReference type="InterPro" id="IPR020617">
    <property type="entry name" value="Thiolase_C"/>
</dbReference>
<dbReference type="InterPro" id="IPR002155">
    <property type="entry name" value="Thiolase"/>
</dbReference>
<evidence type="ECO:0000256" key="6">
    <source>
        <dbReference type="ARBA" id="ARBA00022958"/>
    </source>
</evidence>
<evidence type="ECO:0000256" key="4">
    <source>
        <dbReference type="ARBA" id="ARBA00012705"/>
    </source>
</evidence>